<reference evidence="7 8" key="1">
    <citation type="submission" date="2021-01" db="EMBL/GenBank/DDBJ databases">
        <title>Whole genome shotgun sequence of Asanoa siamensis NBRC 107932.</title>
        <authorList>
            <person name="Komaki H."/>
            <person name="Tamura T."/>
        </authorList>
    </citation>
    <scope>NUCLEOTIDE SEQUENCE [LARGE SCALE GENOMIC DNA]</scope>
    <source>
        <strain evidence="7 8">NBRC 107932</strain>
    </source>
</reference>
<dbReference type="PANTHER" id="PTHR43053:SF3">
    <property type="entry name" value="ALPHA-GALACTOSIDASE C-RELATED"/>
    <property type="match status" value="1"/>
</dbReference>
<dbReference type="InterPro" id="IPR038417">
    <property type="entry name" value="Alpga-gal_N_sf"/>
</dbReference>
<keyword evidence="3" id="KW-0378">Hydrolase</keyword>
<dbReference type="RefSeq" id="WP_203710731.1">
    <property type="nucleotide sequence ID" value="NZ_BONE01000004.1"/>
</dbReference>
<evidence type="ECO:0000256" key="3">
    <source>
        <dbReference type="ARBA" id="ARBA00022801"/>
    </source>
</evidence>
<keyword evidence="4" id="KW-0326">Glycosidase</keyword>
<dbReference type="Pfam" id="PF16875">
    <property type="entry name" value="Glyco_hydro_36N"/>
    <property type="match status" value="1"/>
</dbReference>
<keyword evidence="8" id="KW-1185">Reference proteome</keyword>
<sequence length="668" mass="71669">MWTIAGASTEYTVAAADDRVDLVAWGPVGVSDGPSPFAFHGKVQYMLPGDVAAVEYAPDGVRPFLGADLAVAGHALTWRLDSVSSEDGLAATFVDEVTGLRVVTHWRFAPGTDVVERWAVVHNDGAAPVSLTRLGSAGFNVPTPGGASLSYLCGQWAQEFTPAVTRLARGRFEIGSAQGVTGHQFAPYLAVSTEDGVYGVALAWTGSWQITADADAAGLTRVRVGRALDGAPVTLAPGESVTTPVAAGAYSADGLDGLARVWHAYQRVSARLDRTPKVIYNSWEATTFDVTAAGQLALADVAASLGVETFVVDDGWFVGRHDDYGGLGDWTPDPAKFPDGFGAFVSEVRARGLEFGLWVEPEMVNPRSALYAAHPDWVYQADGRPRSTIRNQYLLNLGRPEVHEFVLSTLDSLLSSYPISYLKWDFNRPRTEADRTVADLDGAHVRNLYRILDHLRAAHPDVTIEGCAAGGARVDLAMAARTDVLWPSDNTAPLDRLRIQDGFLSAYAPHLMSSWVTDSTGLFDERPRSLAFRFVLASAGVLGIGADITKWSPAERAEAAAWVARYKEVRDVITRGVVHRIGGPGSARCAVQYSLGDRVVVLAWNAGGLDGLDRVPGRAVRLPLRDLDPAARYRAGDAVYSGSHLMAVGLPVRWTATHDADLIALRLA</sequence>
<dbReference type="InterPro" id="IPR002252">
    <property type="entry name" value="Glyco_hydro_36"/>
</dbReference>
<dbReference type="Pfam" id="PF02065">
    <property type="entry name" value="Melibiase"/>
    <property type="match status" value="1"/>
</dbReference>
<feature type="domain" description="Glycosyl hydrolase family 36 C-terminal" evidence="5">
    <location>
        <begin position="617"/>
        <end position="663"/>
    </location>
</feature>
<accession>A0ABQ4CIX8</accession>
<evidence type="ECO:0000259" key="5">
    <source>
        <dbReference type="Pfam" id="PF16874"/>
    </source>
</evidence>
<dbReference type="InterPro" id="IPR017853">
    <property type="entry name" value="GH"/>
</dbReference>
<name>A0ABQ4CIX8_9ACTN</name>
<dbReference type="SUPFAM" id="SSF51445">
    <property type="entry name" value="(Trans)glycosidases"/>
    <property type="match status" value="1"/>
</dbReference>
<dbReference type="Gene3D" id="2.70.98.60">
    <property type="entry name" value="alpha-galactosidase from lactobacil brevis"/>
    <property type="match status" value="1"/>
</dbReference>
<dbReference type="InterPro" id="IPR050985">
    <property type="entry name" value="Alpha-glycosidase_related"/>
</dbReference>
<feature type="domain" description="Glycosyl hydrolase family 36 N-terminal" evidence="6">
    <location>
        <begin position="87"/>
        <end position="235"/>
    </location>
</feature>
<comment type="catalytic activity">
    <reaction evidence="1">
        <text>Hydrolysis of terminal, non-reducing alpha-D-galactose residues in alpha-D-galactosides, including galactose oligosaccharides, galactomannans and galactolipids.</text>
        <dbReference type="EC" id="3.2.1.22"/>
    </reaction>
</comment>
<dbReference type="PIRSF" id="PIRSF005536">
    <property type="entry name" value="Agal"/>
    <property type="match status" value="1"/>
</dbReference>
<organism evidence="7 8">
    <name type="scientific">Asanoa siamensis</name>
    <dbReference type="NCBI Taxonomy" id="926357"/>
    <lineage>
        <taxon>Bacteria</taxon>
        <taxon>Bacillati</taxon>
        <taxon>Actinomycetota</taxon>
        <taxon>Actinomycetes</taxon>
        <taxon>Micromonosporales</taxon>
        <taxon>Micromonosporaceae</taxon>
        <taxon>Asanoa</taxon>
    </lineage>
</organism>
<evidence type="ECO:0000256" key="2">
    <source>
        <dbReference type="ARBA" id="ARBA00012755"/>
    </source>
</evidence>
<dbReference type="EMBL" id="BONE01000004">
    <property type="protein sequence ID" value="GIF71240.1"/>
    <property type="molecule type" value="Genomic_DNA"/>
</dbReference>
<dbReference type="Pfam" id="PF16874">
    <property type="entry name" value="Glyco_hydro_36C"/>
    <property type="match status" value="1"/>
</dbReference>
<dbReference type="PANTHER" id="PTHR43053">
    <property type="entry name" value="GLYCOSIDASE FAMILY 31"/>
    <property type="match status" value="1"/>
</dbReference>
<comment type="caution">
    <text evidence="7">The sequence shown here is derived from an EMBL/GenBank/DDBJ whole genome shotgun (WGS) entry which is preliminary data.</text>
</comment>
<dbReference type="InterPro" id="IPR031704">
    <property type="entry name" value="Glyco_hydro_36_N"/>
</dbReference>
<protein>
    <recommendedName>
        <fullName evidence="2">alpha-galactosidase</fullName>
        <ecNumber evidence="2">3.2.1.22</ecNumber>
    </recommendedName>
</protein>
<dbReference type="Gene3D" id="3.20.20.70">
    <property type="entry name" value="Aldolase class I"/>
    <property type="match status" value="1"/>
</dbReference>
<evidence type="ECO:0000256" key="1">
    <source>
        <dbReference type="ARBA" id="ARBA00001255"/>
    </source>
</evidence>
<dbReference type="InterPro" id="IPR031705">
    <property type="entry name" value="Glyco_hydro_36_C"/>
</dbReference>
<evidence type="ECO:0000313" key="7">
    <source>
        <dbReference type="EMBL" id="GIF71240.1"/>
    </source>
</evidence>
<evidence type="ECO:0000313" key="8">
    <source>
        <dbReference type="Proteomes" id="UP000604117"/>
    </source>
</evidence>
<dbReference type="InterPro" id="IPR013785">
    <property type="entry name" value="Aldolase_TIM"/>
</dbReference>
<dbReference type="CDD" id="cd14791">
    <property type="entry name" value="GH36"/>
    <property type="match status" value="1"/>
</dbReference>
<proteinExistence type="predicted"/>
<gene>
    <name evidence="7" type="primary">galA_1</name>
    <name evidence="7" type="ORF">Asi02nite_07580</name>
</gene>
<dbReference type="Proteomes" id="UP000604117">
    <property type="component" value="Unassembled WGS sequence"/>
</dbReference>
<evidence type="ECO:0000259" key="6">
    <source>
        <dbReference type="Pfam" id="PF16875"/>
    </source>
</evidence>
<dbReference type="PRINTS" id="PR00743">
    <property type="entry name" value="GLHYDRLASE36"/>
</dbReference>
<dbReference type="EC" id="3.2.1.22" evidence="2"/>
<evidence type="ECO:0000256" key="4">
    <source>
        <dbReference type="ARBA" id="ARBA00023295"/>
    </source>
</evidence>